<dbReference type="InterPro" id="IPR007696">
    <property type="entry name" value="DNA_mismatch_repair_MutS_core"/>
</dbReference>
<dbReference type="InterPro" id="IPR000432">
    <property type="entry name" value="DNA_mismatch_repair_MutS_C"/>
</dbReference>
<dbReference type="PROSITE" id="PS50828">
    <property type="entry name" value="SMR"/>
    <property type="match status" value="1"/>
</dbReference>
<dbReference type="SUPFAM" id="SSF52540">
    <property type="entry name" value="P-loop containing nucleoside triphosphate hydrolases"/>
    <property type="match status" value="1"/>
</dbReference>
<evidence type="ECO:0000256" key="8">
    <source>
        <dbReference type="SAM" id="Coils"/>
    </source>
</evidence>
<dbReference type="PANTHER" id="PTHR48466:SF2">
    <property type="entry name" value="OS10G0509000 PROTEIN"/>
    <property type="match status" value="1"/>
</dbReference>
<comment type="function">
    <text evidence="7">Acts as a ribosome collision sensor, splitting the ribosome into its 2 subunits. Detects stalled/collided 70S ribosomes which it binds and splits by an ATP-hydrolysis driven conformational change. Acts upstream of the ribosome quality control system (RQC), a ribosome-associated complex that mediates the extraction of incompletely synthesized nascent chains from stalled ribosomes and their subsequent degradation. Probably generates substrates for RQC.</text>
</comment>
<dbReference type="PANTHER" id="PTHR48466">
    <property type="entry name" value="OS10G0509000 PROTEIN-RELATED"/>
    <property type="match status" value="1"/>
</dbReference>
<dbReference type="SUPFAM" id="SSF160443">
    <property type="entry name" value="SMR domain-like"/>
    <property type="match status" value="1"/>
</dbReference>
<dbReference type="GO" id="GO:0043023">
    <property type="term" value="F:ribosomal large subunit binding"/>
    <property type="evidence" value="ECO:0007669"/>
    <property type="project" value="UniProtKB-UniRule"/>
</dbReference>
<comment type="function">
    <text evidence="7">Endonuclease that is involved in the suppression of homologous recombination and thus may have a key role in the control of bacterial genetic diversity.</text>
</comment>
<dbReference type="GO" id="GO:0045910">
    <property type="term" value="P:negative regulation of DNA recombination"/>
    <property type="evidence" value="ECO:0007669"/>
    <property type="project" value="InterPro"/>
</dbReference>
<evidence type="ECO:0000256" key="4">
    <source>
        <dbReference type="ARBA" id="ARBA00022840"/>
    </source>
</evidence>
<dbReference type="FunFam" id="3.40.50.300:FF:000830">
    <property type="entry name" value="Endonuclease MutS2"/>
    <property type="match status" value="1"/>
</dbReference>
<feature type="coiled-coil region" evidence="8">
    <location>
        <begin position="534"/>
        <end position="625"/>
    </location>
</feature>
<dbReference type="EC" id="3.6.4.-" evidence="7"/>
<dbReference type="SMART" id="SM00534">
    <property type="entry name" value="MUTSac"/>
    <property type="match status" value="1"/>
</dbReference>
<dbReference type="GO" id="GO:0006298">
    <property type="term" value="P:mismatch repair"/>
    <property type="evidence" value="ECO:0007669"/>
    <property type="project" value="InterPro"/>
</dbReference>
<feature type="coiled-coil region" evidence="8">
    <location>
        <begin position="228"/>
        <end position="259"/>
    </location>
</feature>
<keyword evidence="7" id="KW-0540">Nuclease</keyword>
<dbReference type="Gene3D" id="3.40.50.300">
    <property type="entry name" value="P-loop containing nucleotide triphosphate hydrolases"/>
    <property type="match status" value="1"/>
</dbReference>
<gene>
    <name evidence="7" type="primary">mutS2</name>
    <name evidence="7" type="synonym">rqcU</name>
    <name evidence="10" type="ORF">ENJ89_00615</name>
</gene>
<accession>A0A7V5UDZ6</accession>
<evidence type="ECO:0000256" key="1">
    <source>
        <dbReference type="ARBA" id="ARBA00022730"/>
    </source>
</evidence>
<dbReference type="GO" id="GO:0016887">
    <property type="term" value="F:ATP hydrolysis activity"/>
    <property type="evidence" value="ECO:0007669"/>
    <property type="project" value="InterPro"/>
</dbReference>
<dbReference type="GO" id="GO:0072344">
    <property type="term" value="P:rescue of stalled ribosome"/>
    <property type="evidence" value="ECO:0007669"/>
    <property type="project" value="UniProtKB-UniRule"/>
</dbReference>
<sequence>MNDFQKIKEILEFDKILDFIAGKCVSETGRARLKNSRPLTDETVLRRVLQWVAEMRQVYLAEGGLPLWDFVDVRVLLNKIEPENSFLETQDFSRLQNFLEIVAELRAFGKKHQEKFPELQHFFRRLEAVQKLSNQIRFTIDHAGNIYDNASPQLKAIRGEMARIDQEIHQKLERIKRKNAEHIQEDFITLSDGRLVLPVREYSVSKIPGIVHGQSGSGATYYVEPMVVVELNNQMQKLRAEERKEIIRLLRQLSDLVREEQSALLNNLEILTDLDVLQAKARYANEFDCNAPDVNPEFEWHLTKARHPLLLKMHKDTTVPLTMEAGKDFRILVISGPNAGGKTVALKTVGMLQLMFQSGFHIPVVEGTRMPLCEKVFAAIGDEQSIENDLSTFSSHIQSIKEILDHVSRRSLVLIDEIGSGTEPSGGAALAIAVLEQLNRPGIVTLATTHQNQLKVFAAENDGLENAAMQFDMDELRPLFTMEIGVPGSSYTFEICRRLGLQEEVVQRAVSLVGEEVFKLESVLNEVTRKSQYYRRKADEVSILESKLKSLEKLYEQKVKELERKRKKYDQEARREAREFVRDVNRKVEAAIREIRESQADRQVVKKARQQLNELKDSLRSEESATPTAENAPDIRQLQTGQRVRSVSYGIIGTVSKVFTNRQEVELEREGLKITVPIADVELLDPDGQVVRPKTAKKISSGPVGGNVANELDLRGLTVDEAISRAAAYLDQALLSEWSEVRLIHGKGTGALRQALHAYLRKRGDIKEFRLGKWGEGDTGVTVVPLKPKPEHPENQ</sequence>
<dbReference type="SMART" id="SM00463">
    <property type="entry name" value="SMR"/>
    <property type="match status" value="1"/>
</dbReference>
<evidence type="ECO:0000256" key="3">
    <source>
        <dbReference type="ARBA" id="ARBA00022801"/>
    </source>
</evidence>
<dbReference type="GO" id="GO:0030983">
    <property type="term" value="F:mismatched DNA binding"/>
    <property type="evidence" value="ECO:0007669"/>
    <property type="project" value="InterPro"/>
</dbReference>
<name>A0A7V5UDZ6_CALAY</name>
<dbReference type="HAMAP" id="MF_00092">
    <property type="entry name" value="MutS2"/>
    <property type="match status" value="1"/>
</dbReference>
<protein>
    <recommendedName>
        <fullName evidence="7">Endonuclease MutS2</fullName>
        <ecNumber evidence="7">3.1.-.-</ecNumber>
    </recommendedName>
    <alternativeName>
        <fullName evidence="7">Ribosome-associated protein quality control-upstream factor</fullName>
        <shortName evidence="7">RQC-upstream factor</shortName>
        <shortName evidence="7">RqcU</shortName>
        <ecNumber evidence="7">3.6.4.-</ecNumber>
    </alternativeName>
</protein>
<evidence type="ECO:0000259" key="9">
    <source>
        <dbReference type="PROSITE" id="PS50828"/>
    </source>
</evidence>
<dbReference type="EC" id="3.1.-.-" evidence="7"/>
<dbReference type="SUPFAM" id="SSF48334">
    <property type="entry name" value="DNA repair protein MutS, domain III"/>
    <property type="match status" value="1"/>
</dbReference>
<organism evidence="10">
    <name type="scientific">Caldithrix abyssi</name>
    <dbReference type="NCBI Taxonomy" id="187145"/>
    <lineage>
        <taxon>Bacteria</taxon>
        <taxon>Pseudomonadati</taxon>
        <taxon>Calditrichota</taxon>
        <taxon>Calditrichia</taxon>
        <taxon>Calditrichales</taxon>
        <taxon>Calditrichaceae</taxon>
        <taxon>Caldithrix</taxon>
    </lineage>
</organism>
<comment type="subunit">
    <text evidence="7">Homodimer. Binds to stalled ribosomes, contacting rRNA.</text>
</comment>
<dbReference type="GO" id="GO:0005524">
    <property type="term" value="F:ATP binding"/>
    <property type="evidence" value="ECO:0007669"/>
    <property type="project" value="UniProtKB-UniRule"/>
</dbReference>
<comment type="similarity">
    <text evidence="7">Belongs to the DNA mismatch repair MutS family. MutS2 subfamily.</text>
</comment>
<dbReference type="Pfam" id="PF00488">
    <property type="entry name" value="MutS_V"/>
    <property type="match status" value="1"/>
</dbReference>
<feature type="binding site" evidence="7">
    <location>
        <begin position="336"/>
        <end position="343"/>
    </location>
    <ligand>
        <name>ATP</name>
        <dbReference type="ChEBI" id="CHEBI:30616"/>
    </ligand>
</feature>
<keyword evidence="6 7" id="KW-0238">DNA-binding</keyword>
<dbReference type="GO" id="GO:0004519">
    <property type="term" value="F:endonuclease activity"/>
    <property type="evidence" value="ECO:0007669"/>
    <property type="project" value="UniProtKB-UniRule"/>
</dbReference>
<dbReference type="AlphaFoldDB" id="A0A7V5UDZ6"/>
<dbReference type="InterPro" id="IPR027417">
    <property type="entry name" value="P-loop_NTPase"/>
</dbReference>
<dbReference type="SMART" id="SM00533">
    <property type="entry name" value="MUTSd"/>
    <property type="match status" value="1"/>
</dbReference>
<dbReference type="Gene3D" id="1.10.1420.10">
    <property type="match status" value="2"/>
</dbReference>
<evidence type="ECO:0000313" key="10">
    <source>
        <dbReference type="EMBL" id="HHJ51669.1"/>
    </source>
</evidence>
<dbReference type="InterPro" id="IPR005747">
    <property type="entry name" value="MutS2"/>
</dbReference>
<reference evidence="10" key="1">
    <citation type="journal article" date="2020" name="mSystems">
        <title>Genome- and Community-Level Interaction Insights into Carbon Utilization and Element Cycling Functions of Hydrothermarchaeota in Hydrothermal Sediment.</title>
        <authorList>
            <person name="Zhou Z."/>
            <person name="Liu Y."/>
            <person name="Xu W."/>
            <person name="Pan J."/>
            <person name="Luo Z.H."/>
            <person name="Li M."/>
        </authorList>
    </citation>
    <scope>NUCLEOTIDE SEQUENCE [LARGE SCALE GENOMIC DNA]</scope>
    <source>
        <strain evidence="10">HyVt-527</strain>
    </source>
</reference>
<keyword evidence="3 7" id="KW-0378">Hydrolase</keyword>
<dbReference type="Pfam" id="PF01713">
    <property type="entry name" value="Smr"/>
    <property type="match status" value="1"/>
</dbReference>
<feature type="domain" description="Smr" evidence="9">
    <location>
        <begin position="712"/>
        <end position="787"/>
    </location>
</feature>
<dbReference type="GO" id="GO:0140664">
    <property type="term" value="F:ATP-dependent DNA damage sensor activity"/>
    <property type="evidence" value="ECO:0007669"/>
    <property type="project" value="InterPro"/>
</dbReference>
<dbReference type="NCBIfam" id="TIGR01069">
    <property type="entry name" value="mutS2"/>
    <property type="match status" value="1"/>
</dbReference>
<keyword evidence="1 7" id="KW-0699">rRNA-binding</keyword>
<evidence type="ECO:0000256" key="7">
    <source>
        <dbReference type="HAMAP-Rule" id="MF_00092"/>
    </source>
</evidence>
<proteinExistence type="inferred from homology"/>
<keyword evidence="5 7" id="KW-0694">RNA-binding</keyword>
<dbReference type="Gene3D" id="3.30.1370.110">
    <property type="match status" value="1"/>
</dbReference>
<keyword evidence="4 7" id="KW-0067">ATP-binding</keyword>
<dbReference type="PROSITE" id="PS00486">
    <property type="entry name" value="DNA_MISMATCH_REPAIR_2"/>
    <property type="match status" value="1"/>
</dbReference>
<evidence type="ECO:0000256" key="6">
    <source>
        <dbReference type="ARBA" id="ARBA00023125"/>
    </source>
</evidence>
<comment type="caution">
    <text evidence="10">The sequence shown here is derived from an EMBL/GenBank/DDBJ whole genome shotgun (WGS) entry which is preliminary data.</text>
</comment>
<dbReference type="InterPro" id="IPR002625">
    <property type="entry name" value="Smr_dom"/>
</dbReference>
<dbReference type="InterPro" id="IPR036187">
    <property type="entry name" value="DNA_mismatch_repair_MutS_sf"/>
</dbReference>
<evidence type="ECO:0000256" key="2">
    <source>
        <dbReference type="ARBA" id="ARBA00022741"/>
    </source>
</evidence>
<evidence type="ECO:0000256" key="5">
    <source>
        <dbReference type="ARBA" id="ARBA00022884"/>
    </source>
</evidence>
<dbReference type="InterPro" id="IPR045076">
    <property type="entry name" value="MutS"/>
</dbReference>
<dbReference type="PIRSF" id="PIRSF005814">
    <property type="entry name" value="MutS_YshD"/>
    <property type="match status" value="1"/>
</dbReference>
<dbReference type="GO" id="GO:0019843">
    <property type="term" value="F:rRNA binding"/>
    <property type="evidence" value="ECO:0007669"/>
    <property type="project" value="UniProtKB-UniRule"/>
</dbReference>
<dbReference type="EMBL" id="DROD01000038">
    <property type="protein sequence ID" value="HHJ51669.1"/>
    <property type="molecule type" value="Genomic_DNA"/>
</dbReference>
<dbReference type="Proteomes" id="UP000886124">
    <property type="component" value="Unassembled WGS sequence"/>
</dbReference>
<keyword evidence="7 10" id="KW-0255">Endonuclease</keyword>
<keyword evidence="8" id="KW-0175">Coiled coil</keyword>
<keyword evidence="2 7" id="KW-0547">Nucleotide-binding</keyword>
<dbReference type="InterPro" id="IPR036063">
    <property type="entry name" value="Smr_dom_sf"/>
</dbReference>